<dbReference type="Gene3D" id="1.25.40.10">
    <property type="entry name" value="Tetratricopeptide repeat domain"/>
    <property type="match status" value="1"/>
</dbReference>
<accession>A0ABP6WKZ7</accession>
<organism evidence="1 2">
    <name type="scientific">Nonomuraea rosea</name>
    <dbReference type="NCBI Taxonomy" id="638574"/>
    <lineage>
        <taxon>Bacteria</taxon>
        <taxon>Bacillati</taxon>
        <taxon>Actinomycetota</taxon>
        <taxon>Actinomycetes</taxon>
        <taxon>Streptosporangiales</taxon>
        <taxon>Streptosporangiaceae</taxon>
        <taxon>Nonomuraea</taxon>
    </lineage>
</organism>
<protein>
    <recommendedName>
        <fullName evidence="3">Sel1 repeat family protein</fullName>
    </recommendedName>
</protein>
<dbReference type="Proteomes" id="UP001500630">
    <property type="component" value="Unassembled WGS sequence"/>
</dbReference>
<proteinExistence type="predicted"/>
<sequence length="257" mass="28529">MTDTLRAGANSAFIAALIELRVSAGQPSYSQMQRLSRVPGTPKELPGSTVSDILNGKRERLPDWGLVVSFVMVCRRYAELTGLPTDALGTVEQWQARWRAARNEQPRPHATGSYDLYQTPAEEAERRTTRTVARLVRLAGDGDAESAYRLAIIHLLTDDAAQARYWVHAAIQQRHPDAEAFSRDPSPIEFAANLSFAYGQAYEQEGPAKLDIARFYYRLAADRGHPHAAERLRILRAVPFSKPLPAPVTTEHRPGAS</sequence>
<name>A0ABP6WKZ7_9ACTN</name>
<evidence type="ECO:0008006" key="3">
    <source>
        <dbReference type="Google" id="ProtNLM"/>
    </source>
</evidence>
<dbReference type="SUPFAM" id="SSF81901">
    <property type="entry name" value="HCP-like"/>
    <property type="match status" value="1"/>
</dbReference>
<evidence type="ECO:0000313" key="2">
    <source>
        <dbReference type="Proteomes" id="UP001500630"/>
    </source>
</evidence>
<gene>
    <name evidence="1" type="ORF">GCM10022419_035990</name>
</gene>
<dbReference type="InterPro" id="IPR011990">
    <property type="entry name" value="TPR-like_helical_dom_sf"/>
</dbReference>
<keyword evidence="2" id="KW-1185">Reference proteome</keyword>
<dbReference type="EMBL" id="BAABDQ010000006">
    <property type="protein sequence ID" value="GAA3552452.1"/>
    <property type="molecule type" value="Genomic_DNA"/>
</dbReference>
<comment type="caution">
    <text evidence="1">The sequence shown here is derived from an EMBL/GenBank/DDBJ whole genome shotgun (WGS) entry which is preliminary data.</text>
</comment>
<evidence type="ECO:0000313" key="1">
    <source>
        <dbReference type="EMBL" id="GAA3552452.1"/>
    </source>
</evidence>
<dbReference type="RefSeq" id="WP_345563081.1">
    <property type="nucleotide sequence ID" value="NZ_BAABDQ010000006.1"/>
</dbReference>
<reference evidence="2" key="1">
    <citation type="journal article" date="2019" name="Int. J. Syst. Evol. Microbiol.">
        <title>The Global Catalogue of Microorganisms (GCM) 10K type strain sequencing project: providing services to taxonomists for standard genome sequencing and annotation.</title>
        <authorList>
            <consortium name="The Broad Institute Genomics Platform"/>
            <consortium name="The Broad Institute Genome Sequencing Center for Infectious Disease"/>
            <person name="Wu L."/>
            <person name="Ma J."/>
        </authorList>
    </citation>
    <scope>NUCLEOTIDE SEQUENCE [LARGE SCALE GENOMIC DNA]</scope>
    <source>
        <strain evidence="2">JCM 17326</strain>
    </source>
</reference>